<accession>A0ABV9ESU9</accession>
<dbReference type="Pfam" id="PF01261">
    <property type="entry name" value="AP_endonuc_2"/>
    <property type="match status" value="1"/>
</dbReference>
<dbReference type="InterPro" id="IPR036237">
    <property type="entry name" value="Xyl_isomerase-like_sf"/>
</dbReference>
<feature type="domain" description="Xylose isomerase-like TIM barrel" evidence="2">
    <location>
        <begin position="48"/>
        <end position="280"/>
    </location>
</feature>
<dbReference type="InterPro" id="IPR013022">
    <property type="entry name" value="Xyl_isomerase-like_TIM-brl"/>
</dbReference>
<dbReference type="EMBL" id="JBHSFN010000037">
    <property type="protein sequence ID" value="MFC4591805.1"/>
    <property type="molecule type" value="Genomic_DNA"/>
</dbReference>
<dbReference type="GO" id="GO:0016853">
    <property type="term" value="F:isomerase activity"/>
    <property type="evidence" value="ECO:0007669"/>
    <property type="project" value="UniProtKB-KW"/>
</dbReference>
<organism evidence="3 4">
    <name type="scientific">Sphaerisporangium corydalis</name>
    <dbReference type="NCBI Taxonomy" id="1441875"/>
    <lineage>
        <taxon>Bacteria</taxon>
        <taxon>Bacillati</taxon>
        <taxon>Actinomycetota</taxon>
        <taxon>Actinomycetes</taxon>
        <taxon>Streptosporangiales</taxon>
        <taxon>Streptosporangiaceae</taxon>
        <taxon>Sphaerisporangium</taxon>
    </lineage>
</organism>
<dbReference type="InterPro" id="IPR050312">
    <property type="entry name" value="IolE/XylAMocC-like"/>
</dbReference>
<sequence>MTGYGVDVPSGRPASIATPAPGDPRLARLSLNQWTTRRLGVAEAVDGCARYGIPAIGLWREQVAEHGLSASARLVRDAGLRVSSLCRGGFLTGDPGPAVQDNRRAIEEAATLGADCLVLVVGGLPPGSRDLAGARARVAATLAEIVPYAAASGVRLALEPLHPMYCADRAVLSTLAQAVDLASRWPVEEVGVVVDTFHVWWDPEVLTQIARAGDRIASFQVCDFLVPQPADPLLGRGMMGDGVIAFRPLRAAVDAAGYTGPIEVEIFNADVWAADGHEVIATLARRYVTEVL</sequence>
<keyword evidence="3" id="KW-0413">Isomerase</keyword>
<reference evidence="4" key="1">
    <citation type="journal article" date="2019" name="Int. J. Syst. Evol. Microbiol.">
        <title>The Global Catalogue of Microorganisms (GCM) 10K type strain sequencing project: providing services to taxonomists for standard genome sequencing and annotation.</title>
        <authorList>
            <consortium name="The Broad Institute Genomics Platform"/>
            <consortium name="The Broad Institute Genome Sequencing Center for Infectious Disease"/>
            <person name="Wu L."/>
            <person name="Ma J."/>
        </authorList>
    </citation>
    <scope>NUCLEOTIDE SEQUENCE [LARGE SCALE GENOMIC DNA]</scope>
    <source>
        <strain evidence="4">CCUG 49560</strain>
    </source>
</reference>
<keyword evidence="4" id="KW-1185">Reference proteome</keyword>
<dbReference type="SUPFAM" id="SSF51658">
    <property type="entry name" value="Xylose isomerase-like"/>
    <property type="match status" value="1"/>
</dbReference>
<name>A0ABV9ESU9_9ACTN</name>
<dbReference type="PANTHER" id="PTHR12110">
    <property type="entry name" value="HYDROXYPYRUVATE ISOMERASE"/>
    <property type="match status" value="1"/>
</dbReference>
<comment type="caution">
    <text evidence="3">The sequence shown here is derived from an EMBL/GenBank/DDBJ whole genome shotgun (WGS) entry which is preliminary data.</text>
</comment>
<feature type="region of interest" description="Disordered" evidence="1">
    <location>
        <begin position="1"/>
        <end position="22"/>
    </location>
</feature>
<evidence type="ECO:0000259" key="2">
    <source>
        <dbReference type="Pfam" id="PF01261"/>
    </source>
</evidence>
<protein>
    <submittedName>
        <fullName evidence="3">Sugar phosphate isomerase/epimerase family protein</fullName>
    </submittedName>
</protein>
<dbReference type="Proteomes" id="UP001595891">
    <property type="component" value="Unassembled WGS sequence"/>
</dbReference>
<evidence type="ECO:0000313" key="4">
    <source>
        <dbReference type="Proteomes" id="UP001595891"/>
    </source>
</evidence>
<proteinExistence type="predicted"/>
<dbReference type="Gene3D" id="3.20.20.150">
    <property type="entry name" value="Divalent-metal-dependent TIM barrel enzymes"/>
    <property type="match status" value="1"/>
</dbReference>
<dbReference type="RefSeq" id="WP_262845542.1">
    <property type="nucleotide sequence ID" value="NZ_JANZYP010000040.1"/>
</dbReference>
<gene>
    <name evidence="3" type="ORF">ACFO8L_37335</name>
</gene>
<evidence type="ECO:0000256" key="1">
    <source>
        <dbReference type="SAM" id="MobiDB-lite"/>
    </source>
</evidence>
<dbReference type="PANTHER" id="PTHR12110:SF52">
    <property type="entry name" value="XYLOSE ISOMERASE"/>
    <property type="match status" value="1"/>
</dbReference>
<evidence type="ECO:0000313" key="3">
    <source>
        <dbReference type="EMBL" id="MFC4591805.1"/>
    </source>
</evidence>